<dbReference type="Gene3D" id="3.30.420.40">
    <property type="match status" value="2"/>
</dbReference>
<dbReference type="GO" id="GO:0006071">
    <property type="term" value="P:glycerol metabolic process"/>
    <property type="evidence" value="ECO:0007669"/>
    <property type="project" value="TreeGrafter"/>
</dbReference>
<dbReference type="PANTHER" id="PTHR10196:SF68">
    <property type="entry name" value="GLYCEROL KINASE 5-RELATED"/>
    <property type="match status" value="1"/>
</dbReference>
<dbReference type="EMBL" id="JTDY01004795">
    <property type="protein sequence ID" value="KOB67752.1"/>
    <property type="molecule type" value="Genomic_DNA"/>
</dbReference>
<keyword evidence="3 6" id="KW-0418">Kinase</keyword>
<keyword evidence="7" id="KW-1185">Reference proteome</keyword>
<feature type="chain" id="PRO_5005572843" evidence="4">
    <location>
        <begin position="20"/>
        <end position="496"/>
    </location>
</feature>
<keyword evidence="4" id="KW-0732">Signal</keyword>
<dbReference type="Proteomes" id="UP000037510">
    <property type="component" value="Unassembled WGS sequence"/>
</dbReference>
<name>A0A0L7KWY8_OPEBR</name>
<dbReference type="InterPro" id="IPR018485">
    <property type="entry name" value="FGGY_C"/>
</dbReference>
<organism evidence="6 7">
    <name type="scientific">Operophtera brumata</name>
    <name type="common">Winter moth</name>
    <name type="synonym">Phalaena brumata</name>
    <dbReference type="NCBI Taxonomy" id="104452"/>
    <lineage>
        <taxon>Eukaryota</taxon>
        <taxon>Metazoa</taxon>
        <taxon>Ecdysozoa</taxon>
        <taxon>Arthropoda</taxon>
        <taxon>Hexapoda</taxon>
        <taxon>Insecta</taxon>
        <taxon>Pterygota</taxon>
        <taxon>Neoptera</taxon>
        <taxon>Endopterygota</taxon>
        <taxon>Lepidoptera</taxon>
        <taxon>Glossata</taxon>
        <taxon>Ditrysia</taxon>
        <taxon>Geometroidea</taxon>
        <taxon>Geometridae</taxon>
        <taxon>Larentiinae</taxon>
        <taxon>Operophtera</taxon>
    </lineage>
</organism>
<evidence type="ECO:0000256" key="1">
    <source>
        <dbReference type="ARBA" id="ARBA00009156"/>
    </source>
</evidence>
<evidence type="ECO:0000313" key="6">
    <source>
        <dbReference type="EMBL" id="KOB67752.1"/>
    </source>
</evidence>
<sequence length="496" mass="52572">MQWAGWGAALLGIPARALPAVVDTAGDHFTATLPSIWGHAIPIRSCFYDPFAMQWAGWGAALLGIPARALPAVVDTAGDHFTATLPSIWGHAIPIRSCEGDVKLTMGTGTFLNINTGLSPHAGVSGLYPVVAWRVRDELVYSAEGANSDTASIITWAQRIGLFEKPEDTADIACSVQDTDGVYFIPAFSGLGPPYNDGAAASGFIGMKPSTTKAHLPPYNDGAAASGFIGMKPSTSKAHLPPYNDGAAASGFIGMKPSTTKAHLPPYNDGAAASGFIGMKPSTTKAHLLVSDLTGLRAERPAHVEMSSQGCALSVGLHIARVGPDGPARGAAGARRDVLAGMRSRRGTAHRYNYFNAQLVSDLTGLRAERPAHVEMSSQGCALAVGLHIDTVHVSCGHGTCLICNLFVLGMWKSKEELKTLRKVGAVFHPRAHMRKAYEHTISQWEDAVKRMCGWYNKPTCTRPLSTSIADASSAPDAPQYSYKVSNVKRNNNKAT</sequence>
<dbReference type="PANTHER" id="PTHR10196">
    <property type="entry name" value="SUGAR KINASE"/>
    <property type="match status" value="1"/>
</dbReference>
<comment type="similarity">
    <text evidence="1">Belongs to the FGGY kinase family.</text>
</comment>
<evidence type="ECO:0000256" key="3">
    <source>
        <dbReference type="ARBA" id="ARBA00022777"/>
    </source>
</evidence>
<dbReference type="InterPro" id="IPR043129">
    <property type="entry name" value="ATPase_NBD"/>
</dbReference>
<keyword evidence="2" id="KW-0808">Transferase</keyword>
<accession>A0A0L7KWY8</accession>
<feature type="signal peptide" evidence="4">
    <location>
        <begin position="1"/>
        <end position="19"/>
    </location>
</feature>
<evidence type="ECO:0000256" key="2">
    <source>
        <dbReference type="ARBA" id="ARBA00022679"/>
    </source>
</evidence>
<proteinExistence type="inferred from homology"/>
<dbReference type="GO" id="GO:0016301">
    <property type="term" value="F:kinase activity"/>
    <property type="evidence" value="ECO:0007669"/>
    <property type="project" value="UniProtKB-KW"/>
</dbReference>
<feature type="domain" description="Carbohydrate kinase FGGY C-terminal" evidence="5">
    <location>
        <begin position="103"/>
        <end position="216"/>
    </location>
</feature>
<gene>
    <name evidence="6" type="ORF">OBRU01_19338</name>
</gene>
<dbReference type="GO" id="GO:0005739">
    <property type="term" value="C:mitochondrion"/>
    <property type="evidence" value="ECO:0007669"/>
    <property type="project" value="TreeGrafter"/>
</dbReference>
<evidence type="ECO:0000259" key="5">
    <source>
        <dbReference type="Pfam" id="PF02782"/>
    </source>
</evidence>
<dbReference type="SUPFAM" id="SSF53067">
    <property type="entry name" value="Actin-like ATPase domain"/>
    <property type="match status" value="2"/>
</dbReference>
<comment type="caution">
    <text evidence="6">The sequence shown here is derived from an EMBL/GenBank/DDBJ whole genome shotgun (WGS) entry which is preliminary data.</text>
</comment>
<evidence type="ECO:0000313" key="7">
    <source>
        <dbReference type="Proteomes" id="UP000037510"/>
    </source>
</evidence>
<dbReference type="AlphaFoldDB" id="A0A0L7KWY8"/>
<reference evidence="6 7" key="1">
    <citation type="journal article" date="2015" name="Genome Biol. Evol.">
        <title>The genome of winter moth (Operophtera brumata) provides a genomic perspective on sexual dimorphism and phenology.</title>
        <authorList>
            <person name="Derks M.F."/>
            <person name="Smit S."/>
            <person name="Salis L."/>
            <person name="Schijlen E."/>
            <person name="Bossers A."/>
            <person name="Mateman C."/>
            <person name="Pijl A.S."/>
            <person name="de Ridder D."/>
            <person name="Groenen M.A."/>
            <person name="Visser M.E."/>
            <person name="Megens H.J."/>
        </authorList>
    </citation>
    <scope>NUCLEOTIDE SEQUENCE [LARGE SCALE GENOMIC DNA]</scope>
    <source>
        <strain evidence="6">WM2013NL</strain>
        <tissue evidence="6">Head and thorax</tissue>
    </source>
</reference>
<evidence type="ECO:0000256" key="4">
    <source>
        <dbReference type="SAM" id="SignalP"/>
    </source>
</evidence>
<protein>
    <submittedName>
        <fullName evidence="6">Putative glycerol kinase</fullName>
    </submittedName>
</protein>
<dbReference type="Pfam" id="PF02782">
    <property type="entry name" value="FGGY_C"/>
    <property type="match status" value="1"/>
</dbReference>
<dbReference type="GO" id="GO:0046167">
    <property type="term" value="P:glycerol-3-phosphate biosynthetic process"/>
    <property type="evidence" value="ECO:0007669"/>
    <property type="project" value="TreeGrafter"/>
</dbReference>
<dbReference type="STRING" id="104452.A0A0L7KWY8"/>
<dbReference type="GO" id="GO:0006641">
    <property type="term" value="P:triglyceride metabolic process"/>
    <property type="evidence" value="ECO:0007669"/>
    <property type="project" value="TreeGrafter"/>
</dbReference>